<evidence type="ECO:0000313" key="9">
    <source>
        <dbReference type="Proteomes" id="UP000054230"/>
    </source>
</evidence>
<organism evidence="8 9">
    <name type="scientific">Lactococcus lactis subsp. lactis</name>
    <name type="common">Streptococcus lactis</name>
    <dbReference type="NCBI Taxonomy" id="1360"/>
    <lineage>
        <taxon>Bacteria</taxon>
        <taxon>Bacillati</taxon>
        <taxon>Bacillota</taxon>
        <taxon>Bacilli</taxon>
        <taxon>Lactobacillales</taxon>
        <taxon>Streptococcaceae</taxon>
        <taxon>Lactococcus</taxon>
    </lineage>
</organism>
<comment type="similarity">
    <text evidence="2">Belongs to the NlpA lipoprotein family.</text>
</comment>
<dbReference type="PANTHER" id="PTHR30429:SF0">
    <property type="entry name" value="METHIONINE-BINDING LIPOPROTEIN METQ"/>
    <property type="match status" value="1"/>
</dbReference>
<feature type="transmembrane region" description="Helical" evidence="7">
    <location>
        <begin position="21"/>
        <end position="43"/>
    </location>
</feature>
<evidence type="ECO:0000256" key="4">
    <source>
        <dbReference type="ARBA" id="ARBA00023136"/>
    </source>
</evidence>
<dbReference type="PATRIC" id="fig|1360.106.peg.833"/>
<name>A0A0V8DM01_LACLL</name>
<dbReference type="GO" id="GO:0016020">
    <property type="term" value="C:membrane"/>
    <property type="evidence" value="ECO:0007669"/>
    <property type="project" value="UniProtKB-SubCell"/>
</dbReference>
<reference evidence="9" key="1">
    <citation type="submission" date="2015-10" db="EMBL/GenBank/DDBJ databases">
        <title>Draft Genome Sequences of 11 Lactococcus lactis subspecies cremoris strains.</title>
        <authorList>
            <person name="Wels M."/>
            <person name="Backus L."/>
            <person name="Boekhorst J."/>
            <person name="Dijkstra A."/>
            <person name="Beerthuizen M."/>
            <person name="Kelly W."/>
            <person name="Siezen R."/>
            <person name="Bachmann H."/>
            <person name="Van Hijum S."/>
        </authorList>
    </citation>
    <scope>NUCLEOTIDE SEQUENCE [LARGE SCALE GENOMIC DNA]</scope>
    <source>
        <strain evidence="9">LMG8520</strain>
    </source>
</reference>
<comment type="caution">
    <text evidence="8">The sequence shown here is derived from an EMBL/GenBank/DDBJ whole genome shotgun (WGS) entry which is preliminary data.</text>
</comment>
<keyword evidence="5" id="KW-0564">Palmitate</keyword>
<dbReference type="EMBL" id="LKLP01000010">
    <property type="protein sequence ID" value="KSU14421.1"/>
    <property type="molecule type" value="Genomic_DNA"/>
</dbReference>
<keyword evidence="6" id="KW-0449">Lipoprotein</keyword>
<gene>
    <name evidence="8" type="ORF">LMG8520_0341</name>
</gene>
<dbReference type="Gene3D" id="3.40.190.10">
    <property type="entry name" value="Periplasmic binding protein-like II"/>
    <property type="match status" value="2"/>
</dbReference>
<keyword evidence="3" id="KW-0732">Signal</keyword>
<sequence length="303" mass="33235">MILKNKSIRKKGEEMNPRNRNILIVVIVVIVVVIVAIAAFFGFNHKSGGSKTANKTVNIGIMTGTKEDDAIWSTVSKTAKDKYGITLKFTHFTDYTQPNTALKNGDIDLNAFQHYAFLNAWNKANDGDLKAIGNTTISPIRLYSKKITSLSQIKSGDTIAVPNDASNESRALYVLKNAGLIGLSVSGDTLATVKDINSNPKNLVIKELDAAQTPRALDSITAAVINDDFATTAKLTVEESIYTEPVNKDSEQWINIIVANKKDANNKIYKEVVKAYQTEATKKAIEKAYPDKRKIAAWGLKLD</sequence>
<evidence type="ECO:0000256" key="5">
    <source>
        <dbReference type="ARBA" id="ARBA00023139"/>
    </source>
</evidence>
<proteinExistence type="inferred from homology"/>
<dbReference type="PANTHER" id="PTHR30429">
    <property type="entry name" value="D-METHIONINE-BINDING LIPOPROTEIN METQ"/>
    <property type="match status" value="1"/>
</dbReference>
<evidence type="ECO:0000256" key="2">
    <source>
        <dbReference type="ARBA" id="ARBA00008973"/>
    </source>
</evidence>
<dbReference type="Proteomes" id="UP000054230">
    <property type="component" value="Unassembled WGS sequence"/>
</dbReference>
<protein>
    <submittedName>
        <fullName evidence="8">Methionine ABC transporter substrate-binding protein</fullName>
    </submittedName>
</protein>
<accession>A0A0V8DM01</accession>
<keyword evidence="7" id="KW-0812">Transmembrane</keyword>
<dbReference type="InterPro" id="IPR004872">
    <property type="entry name" value="Lipoprotein_NlpA"/>
</dbReference>
<comment type="subcellular location">
    <subcellularLocation>
        <location evidence="1">Membrane</location>
        <topology evidence="1">Lipid-anchor</topology>
    </subcellularLocation>
</comment>
<evidence type="ECO:0000256" key="6">
    <source>
        <dbReference type="ARBA" id="ARBA00023288"/>
    </source>
</evidence>
<evidence type="ECO:0000313" key="8">
    <source>
        <dbReference type="EMBL" id="KSU14421.1"/>
    </source>
</evidence>
<dbReference type="Pfam" id="PF03180">
    <property type="entry name" value="Lipoprotein_9"/>
    <property type="match status" value="1"/>
</dbReference>
<dbReference type="SUPFAM" id="SSF53850">
    <property type="entry name" value="Periplasmic binding protein-like II"/>
    <property type="match status" value="1"/>
</dbReference>
<dbReference type="PIRSF" id="PIRSF002854">
    <property type="entry name" value="MetQ"/>
    <property type="match status" value="1"/>
</dbReference>
<dbReference type="AlphaFoldDB" id="A0A0V8DM01"/>
<keyword evidence="7" id="KW-1133">Transmembrane helix</keyword>
<evidence type="ECO:0000256" key="1">
    <source>
        <dbReference type="ARBA" id="ARBA00004635"/>
    </source>
</evidence>
<keyword evidence="4 7" id="KW-0472">Membrane</keyword>
<evidence type="ECO:0000256" key="7">
    <source>
        <dbReference type="SAM" id="Phobius"/>
    </source>
</evidence>
<evidence type="ECO:0000256" key="3">
    <source>
        <dbReference type="ARBA" id="ARBA00022729"/>
    </source>
</evidence>